<comment type="caution">
    <text evidence="3">The sequence shown here is derived from an EMBL/GenBank/DDBJ whole genome shotgun (WGS) entry which is preliminary data.</text>
</comment>
<dbReference type="EMBL" id="JANBOH010000072">
    <property type="protein sequence ID" value="KAJ1646168.1"/>
    <property type="molecule type" value="Genomic_DNA"/>
</dbReference>
<keyword evidence="4" id="KW-1185">Reference proteome</keyword>
<protein>
    <recommendedName>
        <fullName evidence="5">WD40 repeat-like protein</fullName>
    </recommendedName>
</protein>
<dbReference type="InterPro" id="IPR015943">
    <property type="entry name" value="WD40/YVTN_repeat-like_dom_sf"/>
</dbReference>
<evidence type="ECO:0000256" key="2">
    <source>
        <dbReference type="SAM" id="MobiDB-lite"/>
    </source>
</evidence>
<dbReference type="GO" id="GO:0016251">
    <property type="term" value="F:RNA polymerase II general transcription initiation factor activity"/>
    <property type="evidence" value="ECO:0007669"/>
    <property type="project" value="TreeGrafter"/>
</dbReference>
<dbReference type="PANTHER" id="PTHR19879">
    <property type="entry name" value="TRANSCRIPTION INITIATION FACTOR TFIID"/>
    <property type="match status" value="1"/>
</dbReference>
<dbReference type="Proteomes" id="UP001145021">
    <property type="component" value="Unassembled WGS sequence"/>
</dbReference>
<sequence>MLAAHHLYTARLFDASALVPSKLNLTAVSSQRSLLFVAIGKRVSVYAISHHAQPPVFKQRLDYAQPIQGDEINAISLGRQTGSETVVAVFDSGRTICWKLDAGFPVLWDRPGRVSTWGCAVHQETDAVATSANSHVITVLRSPRMGSGSSSSHATAELGFHADEFELAGHADNIPCVSFSVSGRYLASASIDFSIRVWSMSTKQMLFIFRYSQWCWAVAFVYPFYFMPIVEPSESGPKSTESAHEQQMLPGLGDAFFSGWSEDIELVEEARELEQQQQQEEEEEESRSSDESMSQTSSQLQTEYFEVSAEHIDQDAEAAPLRIIDHSEDIANGLATTETPPASDPATDTDHSGDPQDPLDSIYVKQPEALEPEDGSSRLGRPLLLCSTRKDVLLLDPSSTSNAEVVVDRIEYAVCRTRRPSLIDVMVFDRITVLEWIPDMAIVIAGSYSGNIAVIRLETFIADDSGPKYRMRLLFHLPETPVNRQLYGVSVYRHPIDAEKFRAVTLYIAFLDGRLMAYELYYP</sequence>
<dbReference type="InterPro" id="IPR036322">
    <property type="entry name" value="WD40_repeat_dom_sf"/>
</dbReference>
<accession>A0A9W7XMB3</accession>
<name>A0A9W7XMB3_9FUNG</name>
<evidence type="ECO:0000313" key="4">
    <source>
        <dbReference type="Proteomes" id="UP001145021"/>
    </source>
</evidence>
<feature type="region of interest" description="Disordered" evidence="2">
    <location>
        <begin position="334"/>
        <end position="360"/>
    </location>
</feature>
<dbReference type="PANTHER" id="PTHR19879:SF1">
    <property type="entry name" value="CANNONBALL-RELATED"/>
    <property type="match status" value="1"/>
</dbReference>
<gene>
    <name evidence="3" type="ORF">LPJ64_002313</name>
</gene>
<organism evidence="3 4">
    <name type="scientific">Coemansia asiatica</name>
    <dbReference type="NCBI Taxonomy" id="1052880"/>
    <lineage>
        <taxon>Eukaryota</taxon>
        <taxon>Fungi</taxon>
        <taxon>Fungi incertae sedis</taxon>
        <taxon>Zoopagomycota</taxon>
        <taxon>Kickxellomycotina</taxon>
        <taxon>Kickxellomycetes</taxon>
        <taxon>Kickxellales</taxon>
        <taxon>Kickxellaceae</taxon>
        <taxon>Coemansia</taxon>
    </lineage>
</organism>
<evidence type="ECO:0008006" key="5">
    <source>
        <dbReference type="Google" id="ProtNLM"/>
    </source>
</evidence>
<dbReference type="AlphaFoldDB" id="A0A9W7XMB3"/>
<feature type="region of interest" description="Disordered" evidence="2">
    <location>
        <begin position="271"/>
        <end position="301"/>
    </location>
</feature>
<reference evidence="3" key="1">
    <citation type="submission" date="2022-07" db="EMBL/GenBank/DDBJ databases">
        <title>Phylogenomic reconstructions and comparative analyses of Kickxellomycotina fungi.</title>
        <authorList>
            <person name="Reynolds N.K."/>
            <person name="Stajich J.E."/>
            <person name="Barry K."/>
            <person name="Grigoriev I.V."/>
            <person name="Crous P."/>
            <person name="Smith M.E."/>
        </authorList>
    </citation>
    <scope>NUCLEOTIDE SEQUENCE</scope>
    <source>
        <strain evidence="3">NBRC 105413</strain>
    </source>
</reference>
<dbReference type="InterPro" id="IPR001680">
    <property type="entry name" value="WD40_rpt"/>
</dbReference>
<dbReference type="SMART" id="SM00320">
    <property type="entry name" value="WD40"/>
    <property type="match status" value="2"/>
</dbReference>
<proteinExistence type="predicted"/>
<keyword evidence="1" id="KW-0853">WD repeat</keyword>
<dbReference type="GO" id="GO:0006367">
    <property type="term" value="P:transcription initiation at RNA polymerase II promoter"/>
    <property type="evidence" value="ECO:0007669"/>
    <property type="project" value="TreeGrafter"/>
</dbReference>
<dbReference type="PROSITE" id="PS50294">
    <property type="entry name" value="WD_REPEATS_REGION"/>
    <property type="match status" value="1"/>
</dbReference>
<dbReference type="GO" id="GO:0005669">
    <property type="term" value="C:transcription factor TFIID complex"/>
    <property type="evidence" value="ECO:0007669"/>
    <property type="project" value="TreeGrafter"/>
</dbReference>
<dbReference type="PROSITE" id="PS50082">
    <property type="entry name" value="WD_REPEATS_2"/>
    <property type="match status" value="1"/>
</dbReference>
<evidence type="ECO:0000313" key="3">
    <source>
        <dbReference type="EMBL" id="KAJ1646168.1"/>
    </source>
</evidence>
<dbReference type="Gene3D" id="2.130.10.10">
    <property type="entry name" value="YVTN repeat-like/Quinoprotein amine dehydrogenase"/>
    <property type="match status" value="1"/>
</dbReference>
<dbReference type="Pfam" id="PF00400">
    <property type="entry name" value="WD40"/>
    <property type="match status" value="1"/>
</dbReference>
<feature type="repeat" description="WD" evidence="1">
    <location>
        <begin position="167"/>
        <end position="208"/>
    </location>
</feature>
<dbReference type="SUPFAM" id="SSF50978">
    <property type="entry name" value="WD40 repeat-like"/>
    <property type="match status" value="1"/>
</dbReference>
<evidence type="ECO:0000256" key="1">
    <source>
        <dbReference type="PROSITE-ProRule" id="PRU00221"/>
    </source>
</evidence>